<dbReference type="CDD" id="cd00865">
    <property type="entry name" value="PEBP_bact_arch"/>
    <property type="match status" value="1"/>
</dbReference>
<dbReference type="SUPFAM" id="SSF49777">
    <property type="entry name" value="PEBP-like"/>
    <property type="match status" value="1"/>
</dbReference>
<dbReference type="Gene3D" id="3.90.280.10">
    <property type="entry name" value="PEBP-like"/>
    <property type="match status" value="1"/>
</dbReference>
<reference evidence="1" key="1">
    <citation type="submission" date="2020-08" db="EMBL/GenBank/DDBJ databases">
        <title>Novel species isolated from subtropical streams in China.</title>
        <authorList>
            <person name="Lu H."/>
        </authorList>
    </citation>
    <scope>NUCLEOTIDE SEQUENCE</scope>
    <source>
        <strain evidence="1">KACC 12607</strain>
    </source>
</reference>
<dbReference type="NCBIfam" id="TIGR00481">
    <property type="entry name" value="YbhB/YbcL family Raf kinase inhibitor-like protein"/>
    <property type="match status" value="1"/>
</dbReference>
<sequence length="208" mass="21511">MYKLSLVLFSITFSGLTVLLSGCGGGNVYAEAPKFTSSSNDLSSGSFDAKYIANGFGCAGKNISPEIHWNNAPVGTKSFSVTVYDPDAPTGTGFYHWAVYNIPASANGLPQGAGNAPERLPTPAYGGANDFQDTGVTGVNGNYGGPCPPIGDKPHTYLMTVWALDVTDIVATGGIPKTGTSALYGFVLNRGLGVHVLGKAVFTATYGR</sequence>
<dbReference type="Proteomes" id="UP000634011">
    <property type="component" value="Unassembled WGS sequence"/>
</dbReference>
<dbReference type="AlphaFoldDB" id="A0A923HG45"/>
<evidence type="ECO:0000313" key="2">
    <source>
        <dbReference type="Proteomes" id="UP000634011"/>
    </source>
</evidence>
<dbReference type="EMBL" id="JACOFV010000005">
    <property type="protein sequence ID" value="MBC3861768.1"/>
    <property type="molecule type" value="Genomic_DNA"/>
</dbReference>
<evidence type="ECO:0000313" key="1">
    <source>
        <dbReference type="EMBL" id="MBC3861768.1"/>
    </source>
</evidence>
<comment type="caution">
    <text evidence="1">The sequence shown here is derived from an EMBL/GenBank/DDBJ whole genome shotgun (WGS) entry which is preliminary data.</text>
</comment>
<dbReference type="PANTHER" id="PTHR30289">
    <property type="entry name" value="UNCHARACTERIZED PROTEIN YBCL-RELATED"/>
    <property type="match status" value="1"/>
</dbReference>
<dbReference type="InterPro" id="IPR008914">
    <property type="entry name" value="PEBP"/>
</dbReference>
<keyword evidence="2" id="KW-1185">Reference proteome</keyword>
<organism evidence="1 2">
    <name type="scientific">Undibacterium jejuense</name>
    <dbReference type="NCBI Taxonomy" id="1344949"/>
    <lineage>
        <taxon>Bacteria</taxon>
        <taxon>Pseudomonadati</taxon>
        <taxon>Pseudomonadota</taxon>
        <taxon>Betaproteobacteria</taxon>
        <taxon>Burkholderiales</taxon>
        <taxon>Oxalobacteraceae</taxon>
        <taxon>Undibacterium</taxon>
    </lineage>
</organism>
<dbReference type="Pfam" id="PF01161">
    <property type="entry name" value="PBP"/>
    <property type="match status" value="1"/>
</dbReference>
<protein>
    <submittedName>
        <fullName evidence="1">YbhB/YbcL family Raf kinase inhibitor-like protein</fullName>
    </submittedName>
</protein>
<name>A0A923HG45_9BURK</name>
<dbReference type="PROSITE" id="PS51257">
    <property type="entry name" value="PROKAR_LIPOPROTEIN"/>
    <property type="match status" value="1"/>
</dbReference>
<dbReference type="InterPro" id="IPR005247">
    <property type="entry name" value="YbhB_YbcL/LppC-like"/>
</dbReference>
<proteinExistence type="predicted"/>
<gene>
    <name evidence="1" type="ORF">H8K32_06630</name>
</gene>
<accession>A0A923HG45</accession>
<dbReference type="InterPro" id="IPR036610">
    <property type="entry name" value="PEBP-like_sf"/>
</dbReference>
<dbReference type="PANTHER" id="PTHR30289:SF1">
    <property type="entry name" value="PEBP (PHOSPHATIDYLETHANOLAMINE-BINDING PROTEIN) FAMILY PROTEIN"/>
    <property type="match status" value="1"/>
</dbReference>